<evidence type="ECO:0000256" key="2">
    <source>
        <dbReference type="PROSITE-ProRule" id="PRU00335"/>
    </source>
</evidence>
<reference evidence="4" key="2">
    <citation type="submission" date="2011-05" db="EMBL/GenBank/DDBJ databases">
        <authorList>
            <person name="Davey R."/>
        </authorList>
    </citation>
    <scope>NUCLEOTIDE SEQUENCE</scope>
    <source>
        <strain evidence="4">ATCC 53608</strain>
    </source>
</reference>
<dbReference type="Pfam" id="PF00440">
    <property type="entry name" value="TetR_N"/>
    <property type="match status" value="1"/>
</dbReference>
<dbReference type="GO" id="GO:0003677">
    <property type="term" value="F:DNA binding"/>
    <property type="evidence" value="ECO:0007669"/>
    <property type="project" value="UniProtKB-UniRule"/>
</dbReference>
<evidence type="ECO:0000259" key="3">
    <source>
        <dbReference type="PROSITE" id="PS50977"/>
    </source>
</evidence>
<dbReference type="InterPro" id="IPR009057">
    <property type="entry name" value="Homeodomain-like_sf"/>
</dbReference>
<dbReference type="PANTHER" id="PTHR43479:SF7">
    <property type="entry name" value="TETR-FAMILY TRANSCRIPTIONAL REGULATOR"/>
    <property type="match status" value="1"/>
</dbReference>
<dbReference type="PANTHER" id="PTHR43479">
    <property type="entry name" value="ACREF/ENVCD OPERON REPRESSOR-RELATED"/>
    <property type="match status" value="1"/>
</dbReference>
<evidence type="ECO:0000313" key="4">
    <source>
        <dbReference type="EMBL" id="CCC03766.1"/>
    </source>
</evidence>
<dbReference type="InterPro" id="IPR050624">
    <property type="entry name" value="HTH-type_Tx_Regulator"/>
</dbReference>
<sequence>MTKRKIDRRTRYTINGIKEAFLELINQHSYSQITVAQVCRQAEITRSTFYLHFNNLTDVLNSVLDDALMISQNNAGSLPLTNNISIDYLKQNESLLPTCQRIANSQKYRALLMDPDLSEYIIGRIANHERASTISLIQERTGLDQKDAETLFIYTLHGSFAINKRHHFIKDDEWYHEVKMLNQFINAGYHFFKEKRS</sequence>
<dbReference type="HOGENOM" id="CLU_087539_4_0_9"/>
<dbReference type="InterPro" id="IPR001647">
    <property type="entry name" value="HTH_TetR"/>
</dbReference>
<organism evidence="4">
    <name type="scientific">Limosilactobacillus reuteri subsp. suis (strain ATCC 53608 / LMG 31752 / 1063)</name>
    <name type="common">Lactobacillus reuteri</name>
    <dbReference type="NCBI Taxonomy" id="927703"/>
    <lineage>
        <taxon>Bacteria</taxon>
        <taxon>Bacillati</taxon>
        <taxon>Bacillota</taxon>
        <taxon>Bacilli</taxon>
        <taxon>Lactobacillales</taxon>
        <taxon>Lactobacillaceae</taxon>
        <taxon>Limosilactobacillus</taxon>
    </lineage>
</organism>
<dbReference type="Gene3D" id="1.10.357.10">
    <property type="entry name" value="Tetracycline Repressor, domain 2"/>
    <property type="match status" value="1"/>
</dbReference>
<feature type="domain" description="HTH tetR-type" evidence="3">
    <location>
        <begin position="11"/>
        <end position="71"/>
    </location>
</feature>
<dbReference type="EMBL" id="FR854363">
    <property type="protein sequence ID" value="CCC03766.1"/>
    <property type="molecule type" value="Genomic_DNA"/>
</dbReference>
<dbReference type="SUPFAM" id="SSF46689">
    <property type="entry name" value="Homeodomain-like"/>
    <property type="match status" value="1"/>
</dbReference>
<dbReference type="RefSeq" id="WP_003675433.1">
    <property type="nucleotide sequence ID" value="NZ_JBKZCG010000010.1"/>
</dbReference>
<accession>F8KDU3</accession>
<reference evidence="4" key="1">
    <citation type="journal article" date="2011" name="J. Bacteriol.">
        <title>Genome sequence of the vertebrate gut symbiont Lactobacillus reuteri ATCC 53608.</title>
        <authorList>
            <person name="Heavens D."/>
            <person name="Tailford L.E."/>
            <person name="Crossman L."/>
            <person name="Jeffers F."/>
            <person name="Mackenzie D.A."/>
            <person name="Caccamo M."/>
            <person name="Juge N."/>
        </authorList>
    </citation>
    <scope>NUCLEOTIDE SEQUENCE [LARGE SCALE GENOMIC DNA]</scope>
    <source>
        <strain evidence="4">ATCC 53608</strain>
    </source>
</reference>
<dbReference type="PROSITE" id="PS50977">
    <property type="entry name" value="HTH_TETR_2"/>
    <property type="match status" value="1"/>
</dbReference>
<gene>
    <name evidence="4" type="ORF">LRATCC53608_1015</name>
</gene>
<dbReference type="AlphaFoldDB" id="A0A0S4NMV4"/>
<keyword evidence="1 2" id="KW-0238">DNA-binding</keyword>
<protein>
    <submittedName>
        <fullName evidence="4">Putative TetR family transcriptional regulator</fullName>
    </submittedName>
</protein>
<evidence type="ECO:0000256" key="1">
    <source>
        <dbReference type="ARBA" id="ARBA00023125"/>
    </source>
</evidence>
<accession>A0A0S4NMV4</accession>
<proteinExistence type="predicted"/>
<feature type="DNA-binding region" description="H-T-H motif" evidence="2">
    <location>
        <begin position="34"/>
        <end position="53"/>
    </location>
</feature>
<name>A0A0S4NMV4_LIMR5</name>